<evidence type="ECO:0000256" key="3">
    <source>
        <dbReference type="ARBA" id="ARBA00022528"/>
    </source>
</evidence>
<dbReference type="GO" id="GO:0042793">
    <property type="term" value="P:plastid transcription"/>
    <property type="evidence" value="ECO:0007669"/>
    <property type="project" value="UniProtKB-ARBA"/>
</dbReference>
<reference evidence="12" key="2">
    <citation type="submission" date="2025-08" db="UniProtKB">
        <authorList>
            <consortium name="RefSeq"/>
        </authorList>
    </citation>
    <scope>IDENTIFICATION</scope>
    <source>
        <tissue evidence="12">Leaf</tissue>
    </source>
</reference>
<dbReference type="GeneID" id="109709258"/>
<dbReference type="SUPFAM" id="SSF53613">
    <property type="entry name" value="Ribokinase-like"/>
    <property type="match status" value="1"/>
</dbReference>
<evidence type="ECO:0000256" key="4">
    <source>
        <dbReference type="ARBA" id="ARBA00022640"/>
    </source>
</evidence>
<keyword evidence="7" id="KW-0809">Transit peptide</keyword>
<evidence type="ECO:0000256" key="1">
    <source>
        <dbReference type="ARBA" id="ARBA00004229"/>
    </source>
</evidence>
<dbReference type="FunFam" id="3.40.1190.20:FF:000021">
    <property type="entry name" value="Fructokinase-like 2, chloroplastic"/>
    <property type="match status" value="1"/>
</dbReference>
<dbReference type="OrthoDB" id="415590at2759"/>
<dbReference type="RefSeq" id="XP_020086986.1">
    <property type="nucleotide sequence ID" value="XM_020231397.1"/>
</dbReference>
<evidence type="ECO:0000256" key="7">
    <source>
        <dbReference type="ARBA" id="ARBA00022946"/>
    </source>
</evidence>
<evidence type="ECO:0000256" key="5">
    <source>
        <dbReference type="ARBA" id="ARBA00022679"/>
    </source>
</evidence>
<name>A0A6P5ETB5_ANACO</name>
<evidence type="ECO:0000313" key="11">
    <source>
        <dbReference type="Proteomes" id="UP000515123"/>
    </source>
</evidence>
<evidence type="ECO:0000256" key="9">
    <source>
        <dbReference type="SAM" id="MobiDB-lite"/>
    </source>
</evidence>
<dbReference type="InterPro" id="IPR050306">
    <property type="entry name" value="PfkB_Carbo_kinase"/>
</dbReference>
<dbReference type="GO" id="GO:0042644">
    <property type="term" value="C:chloroplast nucleoid"/>
    <property type="evidence" value="ECO:0007669"/>
    <property type="project" value="TreeGrafter"/>
</dbReference>
<evidence type="ECO:0000259" key="10">
    <source>
        <dbReference type="Pfam" id="PF00294"/>
    </source>
</evidence>
<dbReference type="PANTHER" id="PTHR43085">
    <property type="entry name" value="HEXOKINASE FAMILY MEMBER"/>
    <property type="match status" value="1"/>
</dbReference>
<dbReference type="Pfam" id="PF00294">
    <property type="entry name" value="PfkB"/>
    <property type="match status" value="1"/>
</dbReference>
<dbReference type="GO" id="GO:0009662">
    <property type="term" value="P:etioplast organization"/>
    <property type="evidence" value="ECO:0007669"/>
    <property type="project" value="TreeGrafter"/>
</dbReference>
<sequence>MATLPFTCPLPFPRGQLLCPSSLLLNMICPNDHRPHKLYIRAVSKKSDSQLVVENPSNEESSVKTSKKAERAPRRSRKKVAAESSDRSSMETVSTVSEEETSAQSVSAEETKKVSRRARTKATSISSSEGESVQPKASKRRSRKKTVDIEKDLTSSEVLVTLEKPVSTNVLDSEKELQLKEGDGEDISFTYSWPPLVCCFGSAQYSFIPSGRPANRLIDHNIHDSLKGMFWAPDKFIRAPGGPASSVAVALAALGGRVAFMGKLGDDEFGNNILYYLNVNNVQTRSLVLDGSKPTALSYMKIMRRGGLRMSCNKPCAEDCLLASEINIDVLKEAKMFYFNSSALLDSNMRSTLMEAIKISKKFGGVIFFDPNLPLPLWGASEETMSFIKEAWNAADVIEVTKQELEFLCSIKPLEKFDTKDNDKSKFIHHKPEQIKHLWHDNLKLLFVTNGTSKIHYYTEKHDGWVRGMEDPPITPFTCDMSVSGDAVVAALMRMLTVQPHLITDKGYLEHMIKYAIDCGVIDQWLLARVRGFPLKEGLDVASSQHEMARSLTEREYRTVEEHVS</sequence>
<comment type="function">
    <text evidence="8">Required for proper chloroplast development, most likely through regulating plastid-encoded polymerase (PEP) dependent chloroplast transcription. Acts as a component of the transcriptionally active plastid chromosome that is required for plastid gene expression.</text>
</comment>
<comment type="subcellular location">
    <subcellularLocation>
        <location evidence="1">Plastid</location>
        <location evidence="1">Chloroplast</location>
    </subcellularLocation>
</comment>
<keyword evidence="3" id="KW-0150">Chloroplast</keyword>
<dbReference type="GO" id="GO:0009658">
    <property type="term" value="P:chloroplast organization"/>
    <property type="evidence" value="ECO:0007669"/>
    <property type="project" value="TreeGrafter"/>
</dbReference>
<keyword evidence="6" id="KW-0418">Kinase</keyword>
<evidence type="ECO:0000256" key="2">
    <source>
        <dbReference type="ARBA" id="ARBA00010688"/>
    </source>
</evidence>
<dbReference type="Gene3D" id="3.40.1190.20">
    <property type="match status" value="1"/>
</dbReference>
<comment type="similarity">
    <text evidence="2">Belongs to the carbohydrate kinase PfkB family.</text>
</comment>
<dbReference type="GO" id="GO:0016301">
    <property type="term" value="F:kinase activity"/>
    <property type="evidence" value="ECO:0007669"/>
    <property type="project" value="UniProtKB-KW"/>
</dbReference>
<evidence type="ECO:0000256" key="8">
    <source>
        <dbReference type="ARBA" id="ARBA00058434"/>
    </source>
</evidence>
<keyword evidence="5" id="KW-0808">Transferase</keyword>
<dbReference type="Proteomes" id="UP000515123">
    <property type="component" value="Linkage group 4"/>
</dbReference>
<reference evidence="11" key="1">
    <citation type="journal article" date="2015" name="Nat. Genet.">
        <title>The pineapple genome and the evolution of CAM photosynthesis.</title>
        <authorList>
            <person name="Ming R."/>
            <person name="VanBuren R."/>
            <person name="Wai C.M."/>
            <person name="Tang H."/>
            <person name="Schatz M.C."/>
            <person name="Bowers J.E."/>
            <person name="Lyons E."/>
            <person name="Wang M.L."/>
            <person name="Chen J."/>
            <person name="Biggers E."/>
            <person name="Zhang J."/>
            <person name="Huang L."/>
            <person name="Zhang L."/>
            <person name="Miao W."/>
            <person name="Zhang J."/>
            <person name="Ye Z."/>
            <person name="Miao C."/>
            <person name="Lin Z."/>
            <person name="Wang H."/>
            <person name="Zhou H."/>
            <person name="Yim W.C."/>
            <person name="Priest H.D."/>
            <person name="Zheng C."/>
            <person name="Woodhouse M."/>
            <person name="Edger P.P."/>
            <person name="Guyot R."/>
            <person name="Guo H.B."/>
            <person name="Guo H."/>
            <person name="Zheng G."/>
            <person name="Singh R."/>
            <person name="Sharma A."/>
            <person name="Min X."/>
            <person name="Zheng Y."/>
            <person name="Lee H."/>
            <person name="Gurtowski J."/>
            <person name="Sedlazeck F.J."/>
            <person name="Harkess A."/>
            <person name="McKain M.R."/>
            <person name="Liao Z."/>
            <person name="Fang J."/>
            <person name="Liu J."/>
            <person name="Zhang X."/>
            <person name="Zhang Q."/>
            <person name="Hu W."/>
            <person name="Qin Y."/>
            <person name="Wang K."/>
            <person name="Chen L.Y."/>
            <person name="Shirley N."/>
            <person name="Lin Y.R."/>
            <person name="Liu L.Y."/>
            <person name="Hernandez A.G."/>
            <person name="Wright C.L."/>
            <person name="Bulone V."/>
            <person name="Tuskan G.A."/>
            <person name="Heath K."/>
            <person name="Zee F."/>
            <person name="Moore P.H."/>
            <person name="Sunkar R."/>
            <person name="Leebens-Mack J.H."/>
            <person name="Mockler T."/>
            <person name="Bennetzen J.L."/>
            <person name="Freeling M."/>
            <person name="Sankoff D."/>
            <person name="Paterson A.H."/>
            <person name="Zhu X."/>
            <person name="Yang X."/>
            <person name="Smith J.A."/>
            <person name="Cushman J.C."/>
            <person name="Paull R.E."/>
            <person name="Yu Q."/>
        </authorList>
    </citation>
    <scope>NUCLEOTIDE SEQUENCE [LARGE SCALE GENOMIC DNA]</scope>
    <source>
        <strain evidence="11">cv. F153</strain>
    </source>
</reference>
<gene>
    <name evidence="12" type="primary">LOC109709258</name>
</gene>
<dbReference type="AlphaFoldDB" id="A0A6P5ETB5"/>
<keyword evidence="11" id="KW-1185">Reference proteome</keyword>
<protein>
    <submittedName>
        <fullName evidence="12">Fructokinase-like 2, chloroplastic</fullName>
    </submittedName>
</protein>
<evidence type="ECO:0000313" key="12">
    <source>
        <dbReference type="RefSeq" id="XP_020086986.1"/>
    </source>
</evidence>
<organism evidence="11 12">
    <name type="scientific">Ananas comosus</name>
    <name type="common">Pineapple</name>
    <name type="synonym">Ananas ananas</name>
    <dbReference type="NCBI Taxonomy" id="4615"/>
    <lineage>
        <taxon>Eukaryota</taxon>
        <taxon>Viridiplantae</taxon>
        <taxon>Streptophyta</taxon>
        <taxon>Embryophyta</taxon>
        <taxon>Tracheophyta</taxon>
        <taxon>Spermatophyta</taxon>
        <taxon>Magnoliopsida</taxon>
        <taxon>Liliopsida</taxon>
        <taxon>Poales</taxon>
        <taxon>Bromeliaceae</taxon>
        <taxon>Bromelioideae</taxon>
        <taxon>Ananas</taxon>
    </lineage>
</organism>
<dbReference type="CDD" id="cd01167">
    <property type="entry name" value="bac_FRK"/>
    <property type="match status" value="1"/>
</dbReference>
<accession>A0A6P5ETB5</accession>
<feature type="compositionally biased region" description="Polar residues" evidence="9">
    <location>
        <begin position="49"/>
        <end position="64"/>
    </location>
</feature>
<dbReference type="InterPro" id="IPR029056">
    <property type="entry name" value="Ribokinase-like"/>
</dbReference>
<feature type="domain" description="Carbohydrate kinase PfkB" evidence="10">
    <location>
        <begin position="235"/>
        <end position="498"/>
    </location>
</feature>
<dbReference type="InterPro" id="IPR011611">
    <property type="entry name" value="PfkB_dom"/>
</dbReference>
<feature type="compositionally biased region" description="Low complexity" evidence="9">
    <location>
        <begin position="90"/>
        <end position="108"/>
    </location>
</feature>
<proteinExistence type="inferred from homology"/>
<dbReference type="PANTHER" id="PTHR43085:SF2">
    <property type="entry name" value="FRUCTOKINASE-LIKE 2, CHLOROPLASTIC"/>
    <property type="match status" value="1"/>
</dbReference>
<feature type="region of interest" description="Disordered" evidence="9">
    <location>
        <begin position="46"/>
        <end position="148"/>
    </location>
</feature>
<dbReference type="Gramene" id="Aco002296.1.mrna1">
    <property type="protein sequence ID" value="Aco002296.1.mrna1"/>
    <property type="gene ID" value="Aco002296.1.path1"/>
</dbReference>
<keyword evidence="4" id="KW-0934">Plastid</keyword>
<feature type="compositionally biased region" description="Basic and acidic residues" evidence="9">
    <location>
        <begin position="80"/>
        <end position="89"/>
    </location>
</feature>
<evidence type="ECO:0000256" key="6">
    <source>
        <dbReference type="ARBA" id="ARBA00022777"/>
    </source>
</evidence>
<feature type="compositionally biased region" description="Polar residues" evidence="9">
    <location>
        <begin position="121"/>
        <end position="131"/>
    </location>
</feature>